<dbReference type="InterPro" id="IPR009057">
    <property type="entry name" value="Homeodomain-like_sf"/>
</dbReference>
<keyword evidence="6" id="KW-1185">Reference proteome</keyword>
<dbReference type="InterPro" id="IPR003313">
    <property type="entry name" value="AraC-bd"/>
</dbReference>
<evidence type="ECO:0000256" key="1">
    <source>
        <dbReference type="ARBA" id="ARBA00023015"/>
    </source>
</evidence>
<dbReference type="Pfam" id="PF12833">
    <property type="entry name" value="HTH_18"/>
    <property type="match status" value="1"/>
</dbReference>
<dbReference type="RefSeq" id="WP_310499316.1">
    <property type="nucleotide sequence ID" value="NZ_JAVDSB010000004.1"/>
</dbReference>
<name>A0ABU1NW98_9BACL</name>
<evidence type="ECO:0000313" key="6">
    <source>
        <dbReference type="Proteomes" id="UP001267290"/>
    </source>
</evidence>
<dbReference type="InterPro" id="IPR018062">
    <property type="entry name" value="HTH_AraC-typ_CS"/>
</dbReference>
<evidence type="ECO:0000259" key="4">
    <source>
        <dbReference type="PROSITE" id="PS01124"/>
    </source>
</evidence>
<feature type="domain" description="HTH araC/xylS-type" evidence="4">
    <location>
        <begin position="200"/>
        <end position="298"/>
    </location>
</feature>
<keyword evidence="1" id="KW-0805">Transcription regulation</keyword>
<dbReference type="InterPro" id="IPR018060">
    <property type="entry name" value="HTH_AraC"/>
</dbReference>
<dbReference type="SUPFAM" id="SSF51215">
    <property type="entry name" value="Regulatory protein AraC"/>
    <property type="match status" value="1"/>
</dbReference>
<gene>
    <name evidence="5" type="ORF">J2736_002943</name>
</gene>
<dbReference type="EMBL" id="JAVDSB010000004">
    <property type="protein sequence ID" value="MDR6551754.1"/>
    <property type="molecule type" value="Genomic_DNA"/>
</dbReference>
<dbReference type="Gene3D" id="1.10.10.60">
    <property type="entry name" value="Homeodomain-like"/>
    <property type="match status" value="2"/>
</dbReference>
<dbReference type="PROSITE" id="PS01124">
    <property type="entry name" value="HTH_ARAC_FAMILY_2"/>
    <property type="match status" value="1"/>
</dbReference>
<sequence>MNLMKTTDATHWLNQFPLCPYIRRADYGIRSRTTLPLERRLLDYQLIYVQEGQCVIRTRDAEFVMEPGSFCCLQPDVLHSHHIAKPGIIMPFIHLDLFYNPLRGDGFPVPPGIVDITVHEHLIQPNLNVISGMNMPIVFQPSNPAYFRDSLIKLIGMWTSYEPMAQARANHLAGELMLQMIEQFSPTKQEPIEQGPTSLSWITPYLNLHLNEPITVEAMARRANLSRSRFSAVFKTKFGVGPYDYLLRLRIQHAQQLLKETKLTLGEIADACGFISLHHFSKTYKKHTGQPPSVYRNHYC</sequence>
<dbReference type="PROSITE" id="PS00041">
    <property type="entry name" value="HTH_ARAC_FAMILY_1"/>
    <property type="match status" value="1"/>
</dbReference>
<dbReference type="SUPFAM" id="SSF46689">
    <property type="entry name" value="Homeodomain-like"/>
    <property type="match status" value="2"/>
</dbReference>
<dbReference type="Proteomes" id="UP001267290">
    <property type="component" value="Unassembled WGS sequence"/>
</dbReference>
<dbReference type="PANTHER" id="PTHR43280">
    <property type="entry name" value="ARAC-FAMILY TRANSCRIPTIONAL REGULATOR"/>
    <property type="match status" value="1"/>
</dbReference>
<accession>A0ABU1NW98</accession>
<organism evidence="5 6">
    <name type="scientific">Paenibacillus qinlingensis</name>
    <dbReference type="NCBI Taxonomy" id="1837343"/>
    <lineage>
        <taxon>Bacteria</taxon>
        <taxon>Bacillati</taxon>
        <taxon>Bacillota</taxon>
        <taxon>Bacilli</taxon>
        <taxon>Bacillales</taxon>
        <taxon>Paenibacillaceae</taxon>
        <taxon>Paenibacillus</taxon>
    </lineage>
</organism>
<dbReference type="SMART" id="SM00342">
    <property type="entry name" value="HTH_ARAC"/>
    <property type="match status" value="1"/>
</dbReference>
<reference evidence="5 6" key="1">
    <citation type="submission" date="2023-07" db="EMBL/GenBank/DDBJ databases">
        <title>Sorghum-associated microbial communities from plants grown in Nebraska, USA.</title>
        <authorList>
            <person name="Schachtman D."/>
        </authorList>
    </citation>
    <scope>NUCLEOTIDE SEQUENCE [LARGE SCALE GENOMIC DNA]</scope>
    <source>
        <strain evidence="5 6">CC258</strain>
    </source>
</reference>
<dbReference type="Gene3D" id="2.60.120.10">
    <property type="entry name" value="Jelly Rolls"/>
    <property type="match status" value="1"/>
</dbReference>
<evidence type="ECO:0000313" key="5">
    <source>
        <dbReference type="EMBL" id="MDR6551754.1"/>
    </source>
</evidence>
<keyword evidence="3" id="KW-0804">Transcription</keyword>
<evidence type="ECO:0000256" key="2">
    <source>
        <dbReference type="ARBA" id="ARBA00023125"/>
    </source>
</evidence>
<proteinExistence type="predicted"/>
<comment type="caution">
    <text evidence="5">The sequence shown here is derived from an EMBL/GenBank/DDBJ whole genome shotgun (WGS) entry which is preliminary data.</text>
</comment>
<dbReference type="Pfam" id="PF02311">
    <property type="entry name" value="AraC_binding"/>
    <property type="match status" value="1"/>
</dbReference>
<evidence type="ECO:0000256" key="3">
    <source>
        <dbReference type="ARBA" id="ARBA00023163"/>
    </source>
</evidence>
<dbReference type="InterPro" id="IPR037923">
    <property type="entry name" value="HTH-like"/>
</dbReference>
<protein>
    <submittedName>
        <fullName evidence="5">AraC-like DNA-binding protein</fullName>
    </submittedName>
</protein>
<dbReference type="PANTHER" id="PTHR43280:SF2">
    <property type="entry name" value="HTH-TYPE TRANSCRIPTIONAL REGULATOR EXSA"/>
    <property type="match status" value="1"/>
</dbReference>
<keyword evidence="2" id="KW-0238">DNA-binding</keyword>
<dbReference type="InterPro" id="IPR014710">
    <property type="entry name" value="RmlC-like_jellyroll"/>
</dbReference>